<feature type="region of interest" description="Disordered" evidence="6">
    <location>
        <begin position="764"/>
        <end position="810"/>
    </location>
</feature>
<dbReference type="AlphaFoldDB" id="A0A367XRV3"/>
<evidence type="ECO:0000256" key="6">
    <source>
        <dbReference type="SAM" id="MobiDB-lite"/>
    </source>
</evidence>
<name>A0A367XRV3_9ASCO</name>
<evidence type="ECO:0000259" key="8">
    <source>
        <dbReference type="Pfam" id="PF11765"/>
    </source>
</evidence>
<feature type="chain" id="PRO_5016570687" evidence="7">
    <location>
        <begin position="16"/>
        <end position="836"/>
    </location>
</feature>
<feature type="region of interest" description="Disordered" evidence="6">
    <location>
        <begin position="427"/>
        <end position="461"/>
    </location>
</feature>
<feature type="domain" description="Hyphally-regulated cell wall protein N-terminal" evidence="8">
    <location>
        <begin position="15"/>
        <end position="322"/>
    </location>
</feature>
<comment type="subcellular location">
    <subcellularLocation>
        <location evidence="1">Secreted</location>
        <location evidence="1">Cell wall</location>
    </subcellularLocation>
</comment>
<proteinExistence type="predicted"/>
<evidence type="ECO:0000313" key="10">
    <source>
        <dbReference type="Proteomes" id="UP000253472"/>
    </source>
</evidence>
<dbReference type="STRING" id="5486.A0A367XRV3"/>
<comment type="caution">
    <text evidence="9">The sequence shown here is derived from an EMBL/GenBank/DDBJ whole genome shotgun (WGS) entry which is preliminary data.</text>
</comment>
<dbReference type="OrthoDB" id="4022214at2759"/>
<feature type="region of interest" description="Disordered" evidence="6">
    <location>
        <begin position="480"/>
        <end position="617"/>
    </location>
</feature>
<feature type="compositionally biased region" description="Basic and acidic residues" evidence="6">
    <location>
        <begin position="564"/>
        <end position="573"/>
    </location>
</feature>
<gene>
    <name evidence="9" type="primary">RBR3_3</name>
    <name evidence="9" type="ORF">Cantr_05280</name>
</gene>
<evidence type="ECO:0000256" key="7">
    <source>
        <dbReference type="SAM" id="SignalP"/>
    </source>
</evidence>
<feature type="compositionally biased region" description="Basic and acidic residues" evidence="6">
    <location>
        <begin position="450"/>
        <end position="461"/>
    </location>
</feature>
<keyword evidence="3" id="KW-0964">Secreted</keyword>
<feature type="region of interest" description="Disordered" evidence="6">
    <location>
        <begin position="366"/>
        <end position="414"/>
    </location>
</feature>
<evidence type="ECO:0000256" key="5">
    <source>
        <dbReference type="ARBA" id="ARBA00023180"/>
    </source>
</evidence>
<feature type="compositionally biased region" description="Low complexity" evidence="6">
    <location>
        <begin position="549"/>
        <end position="561"/>
    </location>
</feature>
<sequence>MVVLPLLFLATLVAASTKNDISITRDKRRHDAVDLKFDDVSIARNSYWSILNNRDFYFAGKFQHEGSMFITASSKDRGLNVNSHHVHAGLVNSGLMVLNSIAAASHASSYKLAGSNFENNGKMYFGASLAHISCYTNLVAKSWSNSGVLEVYRDNSREHCASVVLGSHEGITNNGHICLYNHDYRQANTILGTGCITIGANSYVELKTHYTSSGQTIVFEGSSGTLEFLGSPEATIKVAGFGNDNVIRSDHTLHASSPNEAYEYNSYTGMLTLRHHKLVKEFEIGLGYDSRLFEKVSHYGVAYRGPVPKDATSSDKCLQGCGLVVSTDPGSMTQTSTASYKTTTESKVSTTKVLDITILQPTLTTDEVTTESAGVKSETNSRAVTDNETTTNVAPGPTETDEVEKSTPCSESYHTFSSSFPAFVDEIKDNESHNGGGSSADTSAAGEEASSEKAAGEQSTDEHFFTQAVQSTGVVQPSAGQYVSEVAESSEAAQSGAEVTQTDEDKSNAKATPLPEEQSRAESTSSAEEQYTADTHSTSEQFSTEVLYTKETSTEATTETTDVADEKSSKGPIEEATGTAEKVTGETEEIASATEEPVAEVTAEQTSSHSEEDLSAETTAGLSFEISGVETSSEEVVASAPTSSSHTLVTPSDIVIISESTDAESTTTGPVYNTTIAGAAISTTDAASIDFTTSSNIGSSQTTTESKITFLSEYIQRIESYESDIYTNTQELSDAEPTFVTTEASFISVFEESKETNYVEESTFINQSSTSTTGIAETSGAGESQSTGTTSSEEERRSMPITFDSEFESTTTSSTTSTLLNFSQPVLLVFPLTFLK</sequence>
<feature type="compositionally biased region" description="Low complexity" evidence="6">
    <location>
        <begin position="777"/>
        <end position="791"/>
    </location>
</feature>
<protein>
    <submittedName>
        <fullName evidence="9">Cell wall protein RBR3</fullName>
    </submittedName>
</protein>
<evidence type="ECO:0000256" key="1">
    <source>
        <dbReference type="ARBA" id="ARBA00004191"/>
    </source>
</evidence>
<organism evidence="9 10">
    <name type="scientific">Candida viswanathii</name>
    <dbReference type="NCBI Taxonomy" id="5486"/>
    <lineage>
        <taxon>Eukaryota</taxon>
        <taxon>Fungi</taxon>
        <taxon>Dikarya</taxon>
        <taxon>Ascomycota</taxon>
        <taxon>Saccharomycotina</taxon>
        <taxon>Pichiomycetes</taxon>
        <taxon>Debaryomycetaceae</taxon>
        <taxon>Candida/Lodderomyces clade</taxon>
        <taxon>Candida</taxon>
    </lineage>
</organism>
<dbReference type="GO" id="GO:0009277">
    <property type="term" value="C:fungal-type cell wall"/>
    <property type="evidence" value="ECO:0007669"/>
    <property type="project" value="UniProtKB-ARBA"/>
</dbReference>
<accession>A0A367XRV3</accession>
<reference evidence="9 10" key="1">
    <citation type="submission" date="2018-06" db="EMBL/GenBank/DDBJ databases">
        <title>Whole genome sequencing of Candida tropicalis (genome annotated by CSBL at Korea University).</title>
        <authorList>
            <person name="Ahn J."/>
        </authorList>
    </citation>
    <scope>NUCLEOTIDE SEQUENCE [LARGE SCALE GENOMIC DNA]</scope>
    <source>
        <strain evidence="9 10">ATCC 20962</strain>
    </source>
</reference>
<dbReference type="Proteomes" id="UP000253472">
    <property type="component" value="Unassembled WGS sequence"/>
</dbReference>
<dbReference type="InterPro" id="IPR021031">
    <property type="entry name" value="Hyphal-reg_cell_wall_N"/>
</dbReference>
<keyword evidence="10" id="KW-1185">Reference proteome</keyword>
<feature type="compositionally biased region" description="Low complexity" evidence="6">
    <location>
        <begin position="483"/>
        <end position="499"/>
    </location>
</feature>
<feature type="compositionally biased region" description="Low complexity" evidence="6">
    <location>
        <begin position="591"/>
        <end position="604"/>
    </location>
</feature>
<dbReference type="EMBL" id="QLNQ01000029">
    <property type="protein sequence ID" value="RCK56374.1"/>
    <property type="molecule type" value="Genomic_DNA"/>
</dbReference>
<evidence type="ECO:0000256" key="3">
    <source>
        <dbReference type="ARBA" id="ARBA00022525"/>
    </source>
</evidence>
<dbReference type="Pfam" id="PF11765">
    <property type="entry name" value="Hyphal_reg_CWP"/>
    <property type="match status" value="1"/>
</dbReference>
<feature type="compositionally biased region" description="Polar residues" evidence="6">
    <location>
        <begin position="764"/>
        <end position="776"/>
    </location>
</feature>
<evidence type="ECO:0000256" key="4">
    <source>
        <dbReference type="ARBA" id="ARBA00022729"/>
    </source>
</evidence>
<keyword evidence="5" id="KW-0325">Glycoprotein</keyword>
<feature type="compositionally biased region" description="Low complexity" evidence="6">
    <location>
        <begin position="439"/>
        <end position="449"/>
    </location>
</feature>
<keyword evidence="2" id="KW-0134">Cell wall</keyword>
<feature type="signal peptide" evidence="7">
    <location>
        <begin position="1"/>
        <end position="15"/>
    </location>
</feature>
<keyword evidence="4 7" id="KW-0732">Signal</keyword>
<feature type="compositionally biased region" description="Polar residues" evidence="6">
    <location>
        <begin position="521"/>
        <end position="546"/>
    </location>
</feature>
<feature type="compositionally biased region" description="Polar residues" evidence="6">
    <location>
        <begin position="366"/>
        <end position="393"/>
    </location>
</feature>
<evidence type="ECO:0000256" key="2">
    <source>
        <dbReference type="ARBA" id="ARBA00022512"/>
    </source>
</evidence>
<evidence type="ECO:0000313" key="9">
    <source>
        <dbReference type="EMBL" id="RCK56374.1"/>
    </source>
</evidence>